<dbReference type="Proteomes" id="UP001596417">
    <property type="component" value="Unassembled WGS sequence"/>
</dbReference>
<name>A0ABD5YUE0_9EURY</name>
<gene>
    <name evidence="1" type="ORF">ACFQL7_26365</name>
</gene>
<dbReference type="RefSeq" id="WP_248910406.1">
    <property type="nucleotide sequence ID" value="NZ_CP109982.1"/>
</dbReference>
<comment type="caution">
    <text evidence="1">The sequence shown here is derived from an EMBL/GenBank/DDBJ whole genome shotgun (WGS) entry which is preliminary data.</text>
</comment>
<dbReference type="AlphaFoldDB" id="A0ABD5YUE0"/>
<dbReference type="SUPFAM" id="SSF82171">
    <property type="entry name" value="DPP6 N-terminal domain-like"/>
    <property type="match status" value="1"/>
</dbReference>
<dbReference type="Gene3D" id="2.130.10.10">
    <property type="entry name" value="YVTN repeat-like/Quinoprotein amine dehydrogenase"/>
    <property type="match status" value="1"/>
</dbReference>
<dbReference type="InterPro" id="IPR015943">
    <property type="entry name" value="WD40/YVTN_repeat-like_dom_sf"/>
</dbReference>
<keyword evidence="2" id="KW-1185">Reference proteome</keyword>
<accession>A0ABD5YUE0</accession>
<evidence type="ECO:0000313" key="2">
    <source>
        <dbReference type="Proteomes" id="UP001596417"/>
    </source>
</evidence>
<organism evidence="1 2">
    <name type="scientific">Halocatena marina</name>
    <dbReference type="NCBI Taxonomy" id="2934937"/>
    <lineage>
        <taxon>Archaea</taxon>
        <taxon>Methanobacteriati</taxon>
        <taxon>Methanobacteriota</taxon>
        <taxon>Stenosarchaea group</taxon>
        <taxon>Halobacteria</taxon>
        <taxon>Halobacteriales</taxon>
        <taxon>Natronomonadaceae</taxon>
        <taxon>Halocatena</taxon>
    </lineage>
</organism>
<evidence type="ECO:0000313" key="1">
    <source>
        <dbReference type="EMBL" id="MFC7192965.1"/>
    </source>
</evidence>
<dbReference type="EMBL" id="JBHTAX010000006">
    <property type="protein sequence ID" value="MFC7192965.1"/>
    <property type="molecule type" value="Genomic_DNA"/>
</dbReference>
<protein>
    <submittedName>
        <fullName evidence="1">Uncharacterized protein</fullName>
    </submittedName>
</protein>
<reference evidence="1 2" key="1">
    <citation type="journal article" date="2019" name="Int. J. Syst. Evol. Microbiol.">
        <title>The Global Catalogue of Microorganisms (GCM) 10K type strain sequencing project: providing services to taxonomists for standard genome sequencing and annotation.</title>
        <authorList>
            <consortium name="The Broad Institute Genomics Platform"/>
            <consortium name="The Broad Institute Genome Sequencing Center for Infectious Disease"/>
            <person name="Wu L."/>
            <person name="Ma J."/>
        </authorList>
    </citation>
    <scope>NUCLEOTIDE SEQUENCE [LARGE SCALE GENOMIC DNA]</scope>
    <source>
        <strain evidence="1 2">RDMS1</strain>
    </source>
</reference>
<proteinExistence type="predicted"/>
<dbReference type="GeneID" id="76202801"/>
<sequence length="117" mass="12953">MGTTAALLTDDVVDSGHPLLHPDGRSLITDAYPWESMAFDDGTVPIRFVDIKSGTERNVLRIPTTPVYMGGGDKRMRVDPHPAWRPDYRFVVFNTCPNGHRKVYIAGFDHLVGATAL</sequence>